<dbReference type="PaxDb" id="9796-ENSECAP00000051745"/>
<reference evidence="13" key="3">
    <citation type="submission" date="2025-09" db="UniProtKB">
        <authorList>
            <consortium name="Ensembl"/>
        </authorList>
    </citation>
    <scope>IDENTIFICATION</scope>
    <source>
        <strain evidence="13">Thoroughbred</strain>
    </source>
</reference>
<proteinExistence type="inferred from homology"/>
<evidence type="ECO:0000256" key="1">
    <source>
        <dbReference type="ARBA" id="ARBA00004167"/>
    </source>
</evidence>
<feature type="region of interest" description="Disordered" evidence="9">
    <location>
        <begin position="908"/>
        <end position="937"/>
    </location>
</feature>
<dbReference type="ExpressionAtlas" id="A0A5F5PSW9">
    <property type="expression patterns" value="baseline"/>
</dbReference>
<dbReference type="Pfam" id="PF15371">
    <property type="entry name" value="DUF4599"/>
    <property type="match status" value="1"/>
</dbReference>
<evidence type="ECO:0000256" key="6">
    <source>
        <dbReference type="ARBA" id="ARBA00023136"/>
    </source>
</evidence>
<keyword evidence="2 10" id="KW-0812">Transmembrane</keyword>
<keyword evidence="3" id="KW-0221">Differentiation</keyword>
<keyword evidence="4" id="KW-0744">Spermatogenesis</keyword>
<organism evidence="13 14">
    <name type="scientific">Equus caballus</name>
    <name type="common">Horse</name>
    <dbReference type="NCBI Taxonomy" id="9796"/>
    <lineage>
        <taxon>Eukaryota</taxon>
        <taxon>Metazoa</taxon>
        <taxon>Chordata</taxon>
        <taxon>Craniata</taxon>
        <taxon>Vertebrata</taxon>
        <taxon>Euteleostomi</taxon>
        <taxon>Mammalia</taxon>
        <taxon>Eutheria</taxon>
        <taxon>Laurasiatheria</taxon>
        <taxon>Perissodactyla</taxon>
        <taxon>Equidae</taxon>
        <taxon>Equus</taxon>
    </lineage>
</organism>
<dbReference type="GO" id="GO:0030154">
    <property type="term" value="P:cell differentiation"/>
    <property type="evidence" value="ECO:0007669"/>
    <property type="project" value="UniProtKB-KW"/>
</dbReference>
<dbReference type="Ensembl" id="ENSECAT00000049029.3">
    <property type="protein sequence ID" value="ENSECAP00000051745.1"/>
    <property type="gene ID" value="ENSECAG00000030039.3"/>
</dbReference>
<evidence type="ECO:0000256" key="4">
    <source>
        <dbReference type="ARBA" id="ARBA00022871"/>
    </source>
</evidence>
<keyword evidence="14" id="KW-1185">Reference proteome</keyword>
<dbReference type="InterPro" id="IPR027970">
    <property type="entry name" value="SPATA31-like"/>
</dbReference>
<keyword evidence="6 10" id="KW-0472">Membrane</keyword>
<comment type="function">
    <text evidence="8">May play a role in spermatogenesis.</text>
</comment>
<protein>
    <recommendedName>
        <fullName evidence="15">Spermatogenesis-associated protein 31E1-like</fullName>
    </recommendedName>
</protein>
<dbReference type="PANTHER" id="PTHR21859:SF55">
    <property type="entry name" value="SPERMATOGENESIS-ASSOCIATED PROTEIN 31A1-RELATED"/>
    <property type="match status" value="1"/>
</dbReference>
<evidence type="ECO:0008006" key="15">
    <source>
        <dbReference type="Google" id="ProtNLM"/>
    </source>
</evidence>
<reference evidence="13 14" key="1">
    <citation type="journal article" date="2009" name="Science">
        <title>Genome sequence, comparative analysis, and population genetics of the domestic horse.</title>
        <authorList>
            <consortium name="Broad Institute Genome Sequencing Platform"/>
            <consortium name="Broad Institute Whole Genome Assembly Team"/>
            <person name="Wade C.M."/>
            <person name="Giulotto E."/>
            <person name="Sigurdsson S."/>
            <person name="Zoli M."/>
            <person name="Gnerre S."/>
            <person name="Imsland F."/>
            <person name="Lear T.L."/>
            <person name="Adelson D.L."/>
            <person name="Bailey E."/>
            <person name="Bellone R.R."/>
            <person name="Bloecker H."/>
            <person name="Distl O."/>
            <person name="Edgar R.C."/>
            <person name="Garber M."/>
            <person name="Leeb T."/>
            <person name="Mauceli E."/>
            <person name="MacLeod J.N."/>
            <person name="Penedo M.C.T."/>
            <person name="Raison J.M."/>
            <person name="Sharpe T."/>
            <person name="Vogel J."/>
            <person name="Andersson L."/>
            <person name="Antczak D.F."/>
            <person name="Biagi T."/>
            <person name="Binns M.M."/>
            <person name="Chowdhary B.P."/>
            <person name="Coleman S.J."/>
            <person name="Della Valle G."/>
            <person name="Fryc S."/>
            <person name="Guerin G."/>
            <person name="Hasegawa T."/>
            <person name="Hill E.W."/>
            <person name="Jurka J."/>
            <person name="Kiialainen A."/>
            <person name="Lindgren G."/>
            <person name="Liu J."/>
            <person name="Magnani E."/>
            <person name="Mickelson J.R."/>
            <person name="Murray J."/>
            <person name="Nergadze S.G."/>
            <person name="Onofrio R."/>
            <person name="Pedroni S."/>
            <person name="Piras M.F."/>
            <person name="Raudsepp T."/>
            <person name="Rocchi M."/>
            <person name="Roeed K.H."/>
            <person name="Ryder O.A."/>
            <person name="Searle S."/>
            <person name="Skow L."/>
            <person name="Swinburne J.E."/>
            <person name="Syvaenen A.C."/>
            <person name="Tozaki T."/>
            <person name="Valberg S.J."/>
            <person name="Vaudin M."/>
            <person name="White J.R."/>
            <person name="Zody M.C."/>
            <person name="Lander E.S."/>
            <person name="Lindblad-Toh K."/>
        </authorList>
    </citation>
    <scope>NUCLEOTIDE SEQUENCE [LARGE SCALE GENOMIC DNA]</scope>
    <source>
        <strain evidence="13 14">Thoroughbred</strain>
    </source>
</reference>
<evidence type="ECO:0000313" key="14">
    <source>
        <dbReference type="Proteomes" id="UP000002281"/>
    </source>
</evidence>
<feature type="region of interest" description="Disordered" evidence="9">
    <location>
        <begin position="645"/>
        <end position="668"/>
    </location>
</feature>
<evidence type="ECO:0000256" key="2">
    <source>
        <dbReference type="ARBA" id="ARBA00022692"/>
    </source>
</evidence>
<name>A0A5F5PSW9_HORSE</name>
<dbReference type="GO" id="GO:0007283">
    <property type="term" value="P:spermatogenesis"/>
    <property type="evidence" value="ECO:0007669"/>
    <property type="project" value="UniProtKB-KW"/>
</dbReference>
<feature type="compositionally biased region" description="Basic residues" evidence="9">
    <location>
        <begin position="54"/>
        <end position="72"/>
    </location>
</feature>
<evidence type="ECO:0000256" key="3">
    <source>
        <dbReference type="ARBA" id="ARBA00022782"/>
    </source>
</evidence>
<dbReference type="InterPro" id="IPR039509">
    <property type="entry name" value="SPATA31"/>
</dbReference>
<dbReference type="Pfam" id="PF14650">
    <property type="entry name" value="FAM75"/>
    <property type="match status" value="1"/>
</dbReference>
<evidence type="ECO:0000256" key="8">
    <source>
        <dbReference type="ARBA" id="ARBA00037695"/>
    </source>
</evidence>
<evidence type="ECO:0000256" key="9">
    <source>
        <dbReference type="SAM" id="MobiDB-lite"/>
    </source>
</evidence>
<evidence type="ECO:0000256" key="7">
    <source>
        <dbReference type="ARBA" id="ARBA00035009"/>
    </source>
</evidence>
<keyword evidence="5 10" id="KW-1133">Transmembrane helix</keyword>
<dbReference type="OrthoDB" id="9806404at2759"/>
<comment type="similarity">
    <text evidence="7">Belongs to the SPATA31 family.</text>
</comment>
<dbReference type="GeneTree" id="ENSGT00950000183043"/>
<feature type="region of interest" description="Disordered" evidence="9">
    <location>
        <begin position="385"/>
        <end position="404"/>
    </location>
</feature>
<feature type="transmembrane region" description="Helical" evidence="10">
    <location>
        <begin position="21"/>
        <end position="42"/>
    </location>
</feature>
<sequence length="1441" mass="158928">MEENVFSLRSISATWLSTTPTPWVIEIFLSFLCGLGLFFLLLPCFSSNLSSPPPRKHRNIRKRHTELRGRSSRTRKKSGALRACRDCLKELEEARDLASLLHSHLGKLPDKGGFHQLSCEEPPGKVCKTAPAGVKWPCQERVEEVAPTVSLLASPAPLSKHTLPLASTLRLDPVTSSVSVCSHSSLSASWLPEPFLPLDSLSPWPLTLSPPLPCPPDSEACPPPPTASSAPRPPDSILTLAQCDSRELPLGTVPQSSSLSASPVPAISDLGCSRCPISALSWWQGAAKALCFMSSSQCNFQQEHLSHHPPGALFWEDPTNRQVEASNPSLLSCDDQKPLEIQVTKRVENKIWKEKETNGSYTKQMSPEYHMNYLGNMLKSLGAEQDTTTPQPFWSTKGKPEQLPGPQQLSYPNVLGNHLWKKYNQLFWGLPSLHSESLVATAWISESSSVLRSPSFLFNGISNACPVQMHAKISPVLSQSQPLSHLEVQSQPLIPSVPQYQPPPLAQVQTHAHLQSSPPILPLSSPPQIRACGISCPAPQNKPQSIIPAEIQHPEWSMLQKHLESGGALDSVVKRSQEVSGVFTSSLPQDCWVVSILPENFPISPELQEQLEQHLKKWLMQHQWELPCSLQESLELRQFRDKLPGSCQAKGRHGPSQPSSFTGESSKDAQKVGFQLNQDLGKGLGHILGKVPKDLSRGSESSLVKFWEVNSEESERGLKLSRSNSGRDLLRNLDKNLESLLKAHLSRKLGQISEGLIPVSVRRSWLAVNASPKSDTQMETRSPRILKGLGPSMNTSPRISFLLADTREVLEAHITRFWVRHRWGLPLRVLKSVNVLKLKKAQLSPVPQSAFPSSATCVSGAHSMIKFAEFWGKPPQVHAGEKMVTEESVSTLLRPLLAPSLVCEEVQRAPRGTPSGDNCGPLKTSLTGQQGSPPPQSLTLSLVGRTWQRGTVVEAERGSLEPSPSLAMARNEPREESGGWASQDPCSRVTMLEMNLGSQSLRAKDTSEAAEAKESPDLQPQSRVILGTNVLTKSQTINVHMRNLEAPGTSKSVLLPRMSVFQDSGKPCLNTIVVSELKSKLKVQSENQSQDCPTHMLPAADSLASQVPQCNHQKVPTGDRPPSQKLCGLMAAQRSSRGQQDPKISKLQDSWKSQSKMIAPTYKREGCRRPNIREHEEKFELWNSQATNVSHPMQVRGMVNPIGSKRLQLKQEKKQGPLESPFRKRMRLFFQWIFPPTKAKGQAVLQKCKPISAIAQNQGSVKSRSIMDSETAEAQALMTAVGQILEEKMVTHHGLLATKLTEHKREPQAPVCGCSCCHRLPLYAEQGRMMSYIACNRQATSKGQSCSVREKQVRHRQSLKSVRFNEEQLNLRCLPSLPPKKTFSPVSPCKHGPRMPGAPGCHQHCPRHCLLRVGVFPGQPSNASLAFAGRRTCLQEKLESM</sequence>
<evidence type="ECO:0000259" key="12">
    <source>
        <dbReference type="Pfam" id="PF15371"/>
    </source>
</evidence>
<feature type="domain" description="SPATA31-like" evidence="12">
    <location>
        <begin position="73"/>
        <end position="157"/>
    </location>
</feature>
<feature type="compositionally biased region" description="Basic and acidic residues" evidence="9">
    <location>
        <begin position="1002"/>
        <end position="1016"/>
    </location>
</feature>
<evidence type="ECO:0000256" key="5">
    <source>
        <dbReference type="ARBA" id="ARBA00022989"/>
    </source>
</evidence>
<gene>
    <name evidence="13" type="primary">LOC111770914</name>
</gene>
<feature type="domain" description="SPATA31" evidence="11">
    <location>
        <begin position="407"/>
        <end position="765"/>
    </location>
</feature>
<feature type="region of interest" description="Disordered" evidence="9">
    <location>
        <begin position="215"/>
        <end position="236"/>
    </location>
</feature>
<feature type="region of interest" description="Disordered" evidence="9">
    <location>
        <begin position="953"/>
        <end position="986"/>
    </location>
</feature>
<feature type="compositionally biased region" description="Polar residues" evidence="9">
    <location>
        <begin position="385"/>
        <end position="394"/>
    </location>
</feature>
<dbReference type="GO" id="GO:0016020">
    <property type="term" value="C:membrane"/>
    <property type="evidence" value="ECO:0007669"/>
    <property type="project" value="UniProtKB-SubCell"/>
</dbReference>
<feature type="compositionally biased region" description="Pro residues" evidence="9">
    <location>
        <begin position="215"/>
        <end position="234"/>
    </location>
</feature>
<accession>A0A5F5PSW9</accession>
<dbReference type="OMA" id="SHTPWSA"/>
<comment type="subcellular location">
    <subcellularLocation>
        <location evidence="1">Membrane</location>
        <topology evidence="1">Single-pass membrane protein</topology>
    </subcellularLocation>
</comment>
<evidence type="ECO:0000256" key="10">
    <source>
        <dbReference type="SAM" id="Phobius"/>
    </source>
</evidence>
<dbReference type="Bgee" id="ENSECAG00000030039">
    <property type="expression patterns" value="Expressed in testis"/>
</dbReference>
<feature type="region of interest" description="Disordered" evidence="9">
    <location>
        <begin position="50"/>
        <end position="72"/>
    </location>
</feature>
<evidence type="ECO:0000313" key="13">
    <source>
        <dbReference type="Ensembl" id="ENSECAP00000051745.1"/>
    </source>
</evidence>
<reference evidence="13" key="2">
    <citation type="submission" date="2025-08" db="UniProtKB">
        <authorList>
            <consortium name="Ensembl"/>
        </authorList>
    </citation>
    <scope>IDENTIFICATION</scope>
    <source>
        <strain evidence="13">Thoroughbred</strain>
    </source>
</reference>
<feature type="region of interest" description="Disordered" evidence="9">
    <location>
        <begin position="999"/>
        <end position="1021"/>
    </location>
</feature>
<dbReference type="Proteomes" id="UP000002281">
    <property type="component" value="Chromosome 27"/>
</dbReference>
<dbReference type="PANTHER" id="PTHR21859">
    <property type="entry name" value="ACROSOME-SPECIFIC PROTEIN"/>
    <property type="match status" value="1"/>
</dbReference>
<dbReference type="InParanoid" id="A0A5F5PSW9"/>
<dbReference type="FunCoup" id="A0A5F5PSW9">
    <property type="interactions" value="88"/>
</dbReference>
<evidence type="ECO:0000259" key="11">
    <source>
        <dbReference type="Pfam" id="PF14650"/>
    </source>
</evidence>